<dbReference type="Proteomes" id="UP000252586">
    <property type="component" value="Unassembled WGS sequence"/>
</dbReference>
<organism evidence="5 6">
    <name type="scientific">Nocardia puris</name>
    <dbReference type="NCBI Taxonomy" id="208602"/>
    <lineage>
        <taxon>Bacteria</taxon>
        <taxon>Bacillati</taxon>
        <taxon>Actinomycetota</taxon>
        <taxon>Actinomycetes</taxon>
        <taxon>Mycobacteriales</taxon>
        <taxon>Nocardiaceae</taxon>
        <taxon>Nocardia</taxon>
    </lineage>
</organism>
<keyword evidence="6" id="KW-1185">Reference proteome</keyword>
<sequence length="332" mass="33145">MSDTNSNTHRGRRKAVRSAGPPVDEAGTVAGDVTVRLGGDAVESRSAGGGFGGGAGAVSSEGGKGAGAAGSVPLAKGGASDAGPQAKGVAGSGDAVRRSTDAAGSGVAESLTKGDRGASEAGDAGGSVPLTKSDSTDSAETAVVLSKSDAAESDSADAKADGESASETTGRPGVGRILLAAAAAVLVLALVAGAVVSVFLTRSIDERDARRAEYVQTARQAILNLTTINADSAKEDIDRILSMASGQFKTEFDGRVDPFLSIVQQAEVRSSGEIVEAALESDADDSAKVLVAAKQTLTNAGQAEPQTRFYRFRVTVTDTDGGLTASNVEFVP</sequence>
<dbReference type="EMBL" id="QNRE01000011">
    <property type="protein sequence ID" value="RBO87513.1"/>
    <property type="molecule type" value="Genomic_DNA"/>
</dbReference>
<evidence type="ECO:0000256" key="2">
    <source>
        <dbReference type="ARBA" id="ARBA00023136"/>
    </source>
</evidence>
<evidence type="ECO:0000256" key="1">
    <source>
        <dbReference type="ARBA" id="ARBA00004370"/>
    </source>
</evidence>
<comment type="caution">
    <text evidence="5">The sequence shown here is derived from an EMBL/GenBank/DDBJ whole genome shotgun (WGS) entry which is preliminary data.</text>
</comment>
<feature type="compositionally biased region" description="Polar residues" evidence="3">
    <location>
        <begin position="130"/>
        <end position="139"/>
    </location>
</feature>
<dbReference type="PANTHER" id="PTHR37042">
    <property type="entry name" value="OUTER MEMBRANE PROTEIN RV1973"/>
    <property type="match status" value="1"/>
</dbReference>
<dbReference type="RefSeq" id="WP_198161687.1">
    <property type="nucleotide sequence ID" value="NZ_QNRE01000011.1"/>
</dbReference>
<dbReference type="PANTHER" id="PTHR37042:SF4">
    <property type="entry name" value="OUTER MEMBRANE PROTEIN RV1973"/>
    <property type="match status" value="1"/>
</dbReference>
<proteinExistence type="predicted"/>
<name>A0A366DBV7_9NOCA</name>
<evidence type="ECO:0000256" key="3">
    <source>
        <dbReference type="SAM" id="MobiDB-lite"/>
    </source>
</evidence>
<feature type="region of interest" description="Disordered" evidence="3">
    <location>
        <begin position="1"/>
        <end position="171"/>
    </location>
</feature>
<accession>A0A366DBV7</accession>
<evidence type="ECO:0000256" key="4">
    <source>
        <dbReference type="SAM" id="Phobius"/>
    </source>
</evidence>
<gene>
    <name evidence="5" type="ORF">DFR74_111219</name>
</gene>
<reference evidence="5 6" key="1">
    <citation type="submission" date="2018-06" db="EMBL/GenBank/DDBJ databases">
        <title>Genomic Encyclopedia of Type Strains, Phase IV (KMG-IV): sequencing the most valuable type-strain genomes for metagenomic binning, comparative biology and taxonomic classification.</title>
        <authorList>
            <person name="Goeker M."/>
        </authorList>
    </citation>
    <scope>NUCLEOTIDE SEQUENCE [LARGE SCALE GENOMIC DNA]</scope>
    <source>
        <strain evidence="5 6">DSM 44599</strain>
    </source>
</reference>
<dbReference type="GO" id="GO:0016020">
    <property type="term" value="C:membrane"/>
    <property type="evidence" value="ECO:0007669"/>
    <property type="project" value="UniProtKB-SubCell"/>
</dbReference>
<dbReference type="AlphaFoldDB" id="A0A366DBV7"/>
<dbReference type="STRING" id="1210090.GCA_001613185_01444"/>
<feature type="transmembrane region" description="Helical" evidence="4">
    <location>
        <begin position="177"/>
        <end position="201"/>
    </location>
</feature>
<evidence type="ECO:0000313" key="5">
    <source>
        <dbReference type="EMBL" id="RBO87513.1"/>
    </source>
</evidence>
<keyword evidence="4" id="KW-0812">Transmembrane</keyword>
<feature type="compositionally biased region" description="Gly residues" evidence="3">
    <location>
        <begin position="47"/>
        <end position="68"/>
    </location>
</feature>
<keyword evidence="2 4" id="KW-0472">Membrane</keyword>
<keyword evidence="4" id="KW-1133">Transmembrane helix</keyword>
<evidence type="ECO:0000313" key="6">
    <source>
        <dbReference type="Proteomes" id="UP000252586"/>
    </source>
</evidence>
<protein>
    <submittedName>
        <fullName evidence="5">Mce-associated membrane protein</fullName>
    </submittedName>
</protein>
<comment type="subcellular location">
    <subcellularLocation>
        <location evidence="1">Membrane</location>
    </subcellularLocation>
</comment>